<gene>
    <name evidence="1" type="ORF">GCM10022289_18760</name>
</gene>
<dbReference type="Proteomes" id="UP001501772">
    <property type="component" value="Unassembled WGS sequence"/>
</dbReference>
<dbReference type="RefSeq" id="WP_344851210.1">
    <property type="nucleotide sequence ID" value="NZ_BAABBY010000004.1"/>
</dbReference>
<protein>
    <submittedName>
        <fullName evidence="1">Uncharacterized protein</fullName>
    </submittedName>
</protein>
<name>A0ABP8BBX2_9SPHI</name>
<dbReference type="EMBL" id="BAABBY010000004">
    <property type="protein sequence ID" value="GAA4203071.1"/>
    <property type="molecule type" value="Genomic_DNA"/>
</dbReference>
<evidence type="ECO:0000313" key="2">
    <source>
        <dbReference type="Proteomes" id="UP001501772"/>
    </source>
</evidence>
<keyword evidence="2" id="KW-1185">Reference proteome</keyword>
<reference evidence="2" key="1">
    <citation type="journal article" date="2019" name="Int. J. Syst. Evol. Microbiol.">
        <title>The Global Catalogue of Microorganisms (GCM) 10K type strain sequencing project: providing services to taxonomists for standard genome sequencing and annotation.</title>
        <authorList>
            <consortium name="The Broad Institute Genomics Platform"/>
            <consortium name="The Broad Institute Genome Sequencing Center for Infectious Disease"/>
            <person name="Wu L."/>
            <person name="Ma J."/>
        </authorList>
    </citation>
    <scope>NUCLEOTIDE SEQUENCE [LARGE SCALE GENOMIC DNA]</scope>
    <source>
        <strain evidence="2">JCM 17626</strain>
    </source>
</reference>
<sequence length="97" mass="10745">MDSSVNTIKKENDYYRAQFLDSHRSHLKGDHSMTFIVKEGTDLLKFAKAAKAVWESLGDYPSSFTGFIRIPGGNAFATFKYEGALAFSTDSGSPIKQ</sequence>
<accession>A0ABP8BBX2</accession>
<organism evidence="1 2">
    <name type="scientific">Pedobacter jeongneungensis</name>
    <dbReference type="NCBI Taxonomy" id="947309"/>
    <lineage>
        <taxon>Bacteria</taxon>
        <taxon>Pseudomonadati</taxon>
        <taxon>Bacteroidota</taxon>
        <taxon>Sphingobacteriia</taxon>
        <taxon>Sphingobacteriales</taxon>
        <taxon>Sphingobacteriaceae</taxon>
        <taxon>Pedobacter</taxon>
    </lineage>
</organism>
<proteinExistence type="predicted"/>
<comment type="caution">
    <text evidence="1">The sequence shown here is derived from an EMBL/GenBank/DDBJ whole genome shotgun (WGS) entry which is preliminary data.</text>
</comment>
<evidence type="ECO:0000313" key="1">
    <source>
        <dbReference type="EMBL" id="GAA4203071.1"/>
    </source>
</evidence>